<keyword evidence="1" id="KW-0732">Signal</keyword>
<feature type="chain" id="PRO_5040741175" evidence="1">
    <location>
        <begin position="20"/>
        <end position="280"/>
    </location>
</feature>
<dbReference type="Proteomes" id="UP001162640">
    <property type="component" value="Unassembled WGS sequence"/>
</dbReference>
<protein>
    <submittedName>
        <fullName evidence="2">Uncharacterized protein</fullName>
    </submittedName>
</protein>
<feature type="signal peptide" evidence="1">
    <location>
        <begin position="1"/>
        <end position="19"/>
    </location>
</feature>
<evidence type="ECO:0000256" key="1">
    <source>
        <dbReference type="SAM" id="SignalP"/>
    </source>
</evidence>
<accession>A0A9W7ED60</accession>
<organism evidence="2 3">
    <name type="scientific">Triparma laevis f. inornata</name>
    <dbReference type="NCBI Taxonomy" id="1714386"/>
    <lineage>
        <taxon>Eukaryota</taxon>
        <taxon>Sar</taxon>
        <taxon>Stramenopiles</taxon>
        <taxon>Ochrophyta</taxon>
        <taxon>Bolidophyceae</taxon>
        <taxon>Parmales</taxon>
        <taxon>Triparmaceae</taxon>
        <taxon>Triparma</taxon>
    </lineage>
</organism>
<evidence type="ECO:0000313" key="3">
    <source>
        <dbReference type="Proteomes" id="UP001162640"/>
    </source>
</evidence>
<gene>
    <name evidence="2" type="ORF">TL16_g06488</name>
</gene>
<reference evidence="3" key="1">
    <citation type="journal article" date="2023" name="Commun. Biol.">
        <title>Genome analysis of Parmales, the sister group of diatoms, reveals the evolutionary specialization of diatoms from phago-mixotrophs to photoautotrophs.</title>
        <authorList>
            <person name="Ban H."/>
            <person name="Sato S."/>
            <person name="Yoshikawa S."/>
            <person name="Yamada K."/>
            <person name="Nakamura Y."/>
            <person name="Ichinomiya M."/>
            <person name="Sato N."/>
            <person name="Blanc-Mathieu R."/>
            <person name="Endo H."/>
            <person name="Kuwata A."/>
            <person name="Ogata H."/>
        </authorList>
    </citation>
    <scope>NUCLEOTIDE SEQUENCE [LARGE SCALE GENOMIC DNA]</scope>
</reference>
<proteinExistence type="predicted"/>
<comment type="caution">
    <text evidence="2">The sequence shown here is derived from an EMBL/GenBank/DDBJ whole genome shotgun (WGS) entry which is preliminary data.</text>
</comment>
<dbReference type="AlphaFoldDB" id="A0A9W7ED60"/>
<dbReference type="EMBL" id="BLQM01000196">
    <property type="protein sequence ID" value="GMH74522.1"/>
    <property type="molecule type" value="Genomic_DNA"/>
</dbReference>
<evidence type="ECO:0000313" key="2">
    <source>
        <dbReference type="EMBL" id="GMH74522.1"/>
    </source>
</evidence>
<name>A0A9W7ED60_9STRA</name>
<sequence length="280" mass="30145">MHLMLVSLLSLSTLMFSPARSFAAGGSSNLLRRSLISADTFRFQPSNTRLFTTRGGANQNDDSFPTWTFKEPCKTMDVNDFPSTTISFVNSASSSSNSLKVSLVYGAEEESDTPFSLPDDTDDAIKGIFNMHSEDFKNGTAAGEKKTVSERTRRGCARFLAFVALAQSDHSSLYLPFASLIAQTFVVIFASLTVTGASLPVITLPSNSKLTLISLGSSRSSSGHASAASKLASSLAALASTHKPDTITITAPEAFTKDVKAMKTFTTNFYASLYTDNRYR</sequence>